<comment type="caution">
    <text evidence="1">The sequence shown here is derived from an EMBL/GenBank/DDBJ whole genome shotgun (WGS) entry which is preliminary data.</text>
</comment>
<reference evidence="1 2" key="1">
    <citation type="journal article" date="2018" name="PLoS Genet.">
        <title>Population sequencing reveals clonal diversity and ancestral inbreeding in the grapevine cultivar Chardonnay.</title>
        <authorList>
            <person name="Roach M.J."/>
            <person name="Johnson D.L."/>
            <person name="Bohlmann J."/>
            <person name="van Vuuren H.J."/>
            <person name="Jones S.J."/>
            <person name="Pretorius I.S."/>
            <person name="Schmidt S.A."/>
            <person name="Borneman A.R."/>
        </authorList>
    </citation>
    <scope>NUCLEOTIDE SEQUENCE [LARGE SCALE GENOMIC DNA]</scope>
    <source>
        <strain evidence="2">cv. Chardonnay</strain>
        <tissue evidence="1">Leaf</tissue>
    </source>
</reference>
<dbReference type="AlphaFoldDB" id="A0A438DV62"/>
<sequence length="99" mass="10893">MYFFGYRCCMKKNKIMHDTPSFPSDEEDEAPGGAFPISLEFTYSDFSSVFKNLSEDQRSAFEAPGPCFPVVVSGCPLLIVGHSDGCGLSYFICPIQISS</sequence>
<accession>A0A438DV62</accession>
<proteinExistence type="predicted"/>
<organism evidence="1 2">
    <name type="scientific">Vitis vinifera</name>
    <name type="common">Grape</name>
    <dbReference type="NCBI Taxonomy" id="29760"/>
    <lineage>
        <taxon>Eukaryota</taxon>
        <taxon>Viridiplantae</taxon>
        <taxon>Streptophyta</taxon>
        <taxon>Embryophyta</taxon>
        <taxon>Tracheophyta</taxon>
        <taxon>Spermatophyta</taxon>
        <taxon>Magnoliopsida</taxon>
        <taxon>eudicotyledons</taxon>
        <taxon>Gunneridae</taxon>
        <taxon>Pentapetalae</taxon>
        <taxon>rosids</taxon>
        <taxon>Vitales</taxon>
        <taxon>Vitaceae</taxon>
        <taxon>Viteae</taxon>
        <taxon>Vitis</taxon>
    </lineage>
</organism>
<name>A0A438DV62_VITVI</name>
<gene>
    <name evidence="1" type="ORF">CK203_102525</name>
</gene>
<evidence type="ECO:0000313" key="2">
    <source>
        <dbReference type="Proteomes" id="UP000288805"/>
    </source>
</evidence>
<dbReference type="Proteomes" id="UP000288805">
    <property type="component" value="Unassembled WGS sequence"/>
</dbReference>
<dbReference type="EMBL" id="QGNW01001488">
    <property type="protein sequence ID" value="RVW39353.1"/>
    <property type="molecule type" value="Genomic_DNA"/>
</dbReference>
<evidence type="ECO:0000313" key="1">
    <source>
        <dbReference type="EMBL" id="RVW39353.1"/>
    </source>
</evidence>
<protein>
    <submittedName>
        <fullName evidence="1">Uncharacterized protein</fullName>
    </submittedName>
</protein>